<sequence length="208" mass="23935">MGISQDDLKVIQDDIVATVRPQWHAAPPADLGQVSHGKLKADEWRSCFEFDIPVSLLCIETQRIASGRPTDEHRAKLVHSTFLLATAIRWATSHRTLTMHIEKYTNTMKNYLKMLKDLHPNKRFRPNHVNALLISNYLCLYGPVRGWWMFPFERVIGDLQHSSTNNILGERCPFPAVVVTLTETKDKWRRQCLQHSALSQPCTRSFSI</sequence>
<protein>
    <submittedName>
        <fullName evidence="1">Uncharacterized protein</fullName>
    </submittedName>
</protein>
<comment type="caution">
    <text evidence="1">The sequence shown here is derived from an EMBL/GenBank/DDBJ whole genome shotgun (WGS) entry which is preliminary data.</text>
</comment>
<dbReference type="AlphaFoldDB" id="A0AAD4QHE4"/>
<keyword evidence="2" id="KW-1185">Reference proteome</keyword>
<reference evidence="1" key="1">
    <citation type="submission" date="2022-01" db="EMBL/GenBank/DDBJ databases">
        <title>Comparative genomics reveals a dynamic genome evolution in the ectomycorrhizal milk-cap (Lactarius) mushrooms.</title>
        <authorList>
            <consortium name="DOE Joint Genome Institute"/>
            <person name="Lebreton A."/>
            <person name="Tang N."/>
            <person name="Kuo A."/>
            <person name="LaButti K."/>
            <person name="Drula E."/>
            <person name="Barry K."/>
            <person name="Clum A."/>
            <person name="Lipzen A."/>
            <person name="Mousain D."/>
            <person name="Ng V."/>
            <person name="Wang R."/>
            <person name="Wang X."/>
            <person name="Dai Y."/>
            <person name="Henrissat B."/>
            <person name="Grigoriev I.V."/>
            <person name="Guerin-Laguette A."/>
            <person name="Yu F."/>
            <person name="Martin F.M."/>
        </authorList>
    </citation>
    <scope>NUCLEOTIDE SEQUENCE</scope>
    <source>
        <strain evidence="1">QP</strain>
    </source>
</reference>
<evidence type="ECO:0000313" key="1">
    <source>
        <dbReference type="EMBL" id="KAH8999755.1"/>
    </source>
</evidence>
<organism evidence="1 2">
    <name type="scientific">Lactarius akahatsu</name>
    <dbReference type="NCBI Taxonomy" id="416441"/>
    <lineage>
        <taxon>Eukaryota</taxon>
        <taxon>Fungi</taxon>
        <taxon>Dikarya</taxon>
        <taxon>Basidiomycota</taxon>
        <taxon>Agaricomycotina</taxon>
        <taxon>Agaricomycetes</taxon>
        <taxon>Russulales</taxon>
        <taxon>Russulaceae</taxon>
        <taxon>Lactarius</taxon>
    </lineage>
</organism>
<accession>A0AAD4QHE4</accession>
<evidence type="ECO:0000313" key="2">
    <source>
        <dbReference type="Proteomes" id="UP001201163"/>
    </source>
</evidence>
<name>A0AAD4QHE4_9AGAM</name>
<proteinExistence type="predicted"/>
<dbReference type="Proteomes" id="UP001201163">
    <property type="component" value="Unassembled WGS sequence"/>
</dbReference>
<gene>
    <name evidence="1" type="ORF">EDB92DRAFT_1790170</name>
</gene>
<dbReference type="EMBL" id="JAKELL010000003">
    <property type="protein sequence ID" value="KAH8999755.1"/>
    <property type="molecule type" value="Genomic_DNA"/>
</dbReference>